<name>A0A0U3H0G0_9FLAO</name>
<dbReference type="Proteomes" id="UP000069030">
    <property type="component" value="Chromosome"/>
</dbReference>
<proteinExistence type="predicted"/>
<dbReference type="EMBL" id="CP013690">
    <property type="protein sequence ID" value="ALU28416.1"/>
    <property type="molecule type" value="Genomic_DNA"/>
</dbReference>
<reference evidence="1 2" key="1">
    <citation type="journal article" date="2016" name="J. Zhejiang Univ. Sci. B">
        <title>Antibiotic resistance mechanisms of Myroides sp.</title>
        <authorList>
            <person name="Hu S."/>
            <person name="Yuan S."/>
            <person name="Qu H."/>
            <person name="Jiang T."/>
            <person name="Zhou Y."/>
            <person name="Wang M."/>
            <person name="Ming D."/>
        </authorList>
    </citation>
    <scope>NUCLEOTIDE SEQUENCE [LARGE SCALE GENOMIC DNA]</scope>
    <source>
        <strain evidence="1 2">PR63039</strain>
    </source>
</reference>
<organism evidence="1 2">
    <name type="scientific">Myroides odoratimimus</name>
    <dbReference type="NCBI Taxonomy" id="76832"/>
    <lineage>
        <taxon>Bacteria</taxon>
        <taxon>Pseudomonadati</taxon>
        <taxon>Bacteroidota</taxon>
        <taxon>Flavobacteriia</taxon>
        <taxon>Flavobacteriales</taxon>
        <taxon>Flavobacteriaceae</taxon>
        <taxon>Myroides</taxon>
    </lineage>
</organism>
<dbReference type="NCBIfam" id="TIGR01200">
    <property type="entry name" value="GLPGLI"/>
    <property type="match status" value="1"/>
</dbReference>
<dbReference type="AlphaFoldDB" id="A0A0U3H0G0"/>
<gene>
    <name evidence="1" type="ORF">AS202_19475</name>
</gene>
<dbReference type="KEGG" id="mod:AS202_19475"/>
<dbReference type="eggNOG" id="ENOG5030R4V">
    <property type="taxonomic scope" value="Bacteria"/>
</dbReference>
<accession>A0A0U3H0G0</accession>
<dbReference type="InterPro" id="IPR005901">
    <property type="entry name" value="GLPGLI"/>
</dbReference>
<evidence type="ECO:0000313" key="2">
    <source>
        <dbReference type="Proteomes" id="UP000069030"/>
    </source>
</evidence>
<evidence type="ECO:0000313" key="1">
    <source>
        <dbReference type="EMBL" id="ALU28416.1"/>
    </source>
</evidence>
<sequence length="262" mass="30749">MKYLYLLLFSSCILSAQEFKEVEVMRYYYESKVLTDKSVGKIKDGTAVVDVLEDQSRFMDYASYERERWRLTKSENTSKEEIMQKVVSYVPVFNWFVMTDKDTNTFYDKIGRLHNYYKEDRNEIKWDIKASKLKWYDYDVQEATATYGGREWTVWFTQGIAGQVGPYKFNNLPGFVVKAWDTEGQYSFEFLNSQKIKVIWDVNEIGTYTESSKEKTKKAMSINANKTFLSDLEGTGITIGEKGQESLNVKKANYINPIERDY</sequence>
<dbReference type="RefSeq" id="WP_006261331.1">
    <property type="nucleotide sequence ID" value="NZ_BCMQ01000004.1"/>
</dbReference>
<protein>
    <submittedName>
        <fullName evidence="1">Uncharacterized protein</fullName>
    </submittedName>
</protein>